<dbReference type="OrthoDB" id="6424451at2759"/>
<gene>
    <name evidence="3" type="ORF">EB796_000224</name>
</gene>
<dbReference type="FunFam" id="3.20.80.10:FF:000002">
    <property type="entry name" value="Heme-binding protein 2"/>
    <property type="match status" value="1"/>
</dbReference>
<organism evidence="3 4">
    <name type="scientific">Bugula neritina</name>
    <name type="common">Brown bryozoan</name>
    <name type="synonym">Sertularia neritina</name>
    <dbReference type="NCBI Taxonomy" id="10212"/>
    <lineage>
        <taxon>Eukaryota</taxon>
        <taxon>Metazoa</taxon>
        <taxon>Spiralia</taxon>
        <taxon>Lophotrochozoa</taxon>
        <taxon>Bryozoa</taxon>
        <taxon>Gymnolaemata</taxon>
        <taxon>Cheilostomatida</taxon>
        <taxon>Flustrina</taxon>
        <taxon>Buguloidea</taxon>
        <taxon>Bugulidae</taxon>
        <taxon>Bugula</taxon>
    </lineage>
</organism>
<comment type="caution">
    <text evidence="3">The sequence shown here is derived from an EMBL/GenBank/DDBJ whole genome shotgun (WGS) entry which is preliminary data.</text>
</comment>
<protein>
    <recommendedName>
        <fullName evidence="5">HEBP2</fullName>
    </recommendedName>
</protein>
<evidence type="ECO:0000256" key="2">
    <source>
        <dbReference type="SAM" id="SignalP"/>
    </source>
</evidence>
<name>A0A7J7KTC6_BUGNE</name>
<evidence type="ECO:0008006" key="5">
    <source>
        <dbReference type="Google" id="ProtNLM"/>
    </source>
</evidence>
<dbReference type="InterPro" id="IPR011256">
    <property type="entry name" value="Reg_factor_effector_dom_sf"/>
</dbReference>
<keyword evidence="2" id="KW-0732">Signal</keyword>
<accession>A0A7J7KTC6</accession>
<evidence type="ECO:0000313" key="3">
    <source>
        <dbReference type="EMBL" id="KAF6041461.1"/>
    </source>
</evidence>
<dbReference type="EMBL" id="VXIV02000042">
    <property type="protein sequence ID" value="KAF6041461.1"/>
    <property type="molecule type" value="Genomic_DNA"/>
</dbReference>
<comment type="similarity">
    <text evidence="1">Belongs to the HEBP family.</text>
</comment>
<evidence type="ECO:0000256" key="1">
    <source>
        <dbReference type="ARBA" id="ARBA00009817"/>
    </source>
</evidence>
<dbReference type="AlphaFoldDB" id="A0A7J7KTC6"/>
<dbReference type="PANTHER" id="PTHR11220:SF1">
    <property type="entry name" value="HEME-BINDING PROTEIN 2"/>
    <property type="match status" value="1"/>
</dbReference>
<sequence>MALLVLAISLTLSQLVLAAPDFCKNLECPQYKVIQNFANYELREYAPTVWVSVDTDRRSSSLAFRKLFDYIRGANNVEKSIEMTAPVLSSYSKDTMVMSFMVPSELSENPPTPNDADVYIQRVPRTQFYVRAFSPLFAPSYSTYSRQFRQLKDDLIKDGNSYTVDPRFFTAGYDGPWTSSKRHNEVWITKA</sequence>
<dbReference type="Gene3D" id="3.20.80.10">
    <property type="entry name" value="Regulatory factor, effector binding domain"/>
    <property type="match status" value="1"/>
</dbReference>
<dbReference type="InterPro" id="IPR006917">
    <property type="entry name" value="SOUL_heme-bd"/>
</dbReference>
<dbReference type="PANTHER" id="PTHR11220">
    <property type="entry name" value="HEME-BINDING PROTEIN-RELATED"/>
    <property type="match status" value="1"/>
</dbReference>
<reference evidence="3" key="1">
    <citation type="submission" date="2020-06" db="EMBL/GenBank/DDBJ databases">
        <title>Draft genome of Bugula neritina, a colonial animal packing powerful symbionts and potential medicines.</title>
        <authorList>
            <person name="Rayko M."/>
        </authorList>
    </citation>
    <scope>NUCLEOTIDE SEQUENCE [LARGE SCALE GENOMIC DNA]</scope>
    <source>
        <strain evidence="3">Kwan_BN1</strain>
    </source>
</reference>
<evidence type="ECO:0000313" key="4">
    <source>
        <dbReference type="Proteomes" id="UP000593567"/>
    </source>
</evidence>
<feature type="signal peptide" evidence="2">
    <location>
        <begin position="1"/>
        <end position="18"/>
    </location>
</feature>
<keyword evidence="4" id="KW-1185">Reference proteome</keyword>
<proteinExistence type="inferred from homology"/>
<dbReference type="Pfam" id="PF04832">
    <property type="entry name" value="SOUL"/>
    <property type="match status" value="1"/>
</dbReference>
<feature type="chain" id="PRO_5029596221" description="HEBP2" evidence="2">
    <location>
        <begin position="19"/>
        <end position="191"/>
    </location>
</feature>
<dbReference type="Proteomes" id="UP000593567">
    <property type="component" value="Unassembled WGS sequence"/>
</dbReference>
<dbReference type="SUPFAM" id="SSF55136">
    <property type="entry name" value="Probable bacterial effector-binding domain"/>
    <property type="match status" value="1"/>
</dbReference>